<sequence length="736" mass="81797">MVTNEDELKELKFNISGSSCVEVDFENHQFYQKSNQAFDLSKLNGSSDLSHAPLHLSVFGYNAKNCAQPHTYNAKDMLAVFISQKDEQSMDRHSSINKNDNVCVINKKTLNLSDPVNQKFEYTGLGSNCHIERPHFVYHQKFIDYVGTLNSWANQGNINIEIPLGTTVNMPLTTEYVRLPVPSSLANPKACSDAIDHFNSQPYQASTSANNLRDAIYDACGLKYVEDTNNSTLENASKVDQINKFPVLKGAYRNYTFSQKNPHSIKIHGFGRIDGAGIPSYGKDVDAYRPMSWQGSIWNNGIMDTGQGNILQYAQYRIESSLLGLDSEAQVKGNASSIDVSGITVANGLRRNRGAIQLNVAQFGPLKNEQNPADPTNEDRRGDNTPTSMFDVKQVGFYIDAVDGADVGSDGSTQTYMYSQIADDTVKVEAENQLVDHYTVIHGNSGSVVMPGMYGVLRDSLKNSVIQNIYIHRDMSVRPLDNPKYDENNFAKNKWGTFGGLIATKDCLRYPTQFSLSDYGKGGITDISFGGFSVQNLYLLSHGQEDGTTLSNFSKLFTLNAGTVKNMYCSDNFDSNSFYSNTNQPNLTVLVDPITIKNIKIDVVPKNDKTTDYSRIILRNFDDGNPKNIQYKATPELIKAKRVFIGCDVSSSNAESCFAGSKDPNDINGGIKIKQNNHTNDYDYLSFVWDDKKAEFWSTKGKGTHSDNVLGYVKDDISNSDFTDIYLLPYGQLPNN</sequence>
<accession>A0A220VFN8</accession>
<evidence type="ECO:0000313" key="2">
    <source>
        <dbReference type="EMBL" id="ASK79194.1"/>
    </source>
</evidence>
<protein>
    <submittedName>
        <fullName evidence="2">Uncharacterized protein</fullName>
    </submittedName>
</protein>
<proteinExistence type="predicted"/>
<evidence type="ECO:0000256" key="1">
    <source>
        <dbReference type="SAM" id="MobiDB-lite"/>
    </source>
</evidence>
<organism evidence="2 3">
    <name type="scientific">Paraphotobacterium marinum</name>
    <dbReference type="NCBI Taxonomy" id="1755811"/>
    <lineage>
        <taxon>Bacteria</taxon>
        <taxon>Pseudomonadati</taxon>
        <taxon>Pseudomonadota</taxon>
        <taxon>Gammaproteobacteria</taxon>
        <taxon>Vibrionales</taxon>
        <taxon>Vibrionaceae</taxon>
        <taxon>Paraphotobacterium</taxon>
    </lineage>
</organism>
<gene>
    <name evidence="2" type="ORF">CF386_08980</name>
</gene>
<dbReference type="KEGG" id="pmai:CF386_08980"/>
<feature type="region of interest" description="Disordered" evidence="1">
    <location>
        <begin position="363"/>
        <end position="387"/>
    </location>
</feature>
<dbReference type="Proteomes" id="UP000242175">
    <property type="component" value="Chromosome small"/>
</dbReference>
<dbReference type="AlphaFoldDB" id="A0A220VFN8"/>
<dbReference type="RefSeq" id="WP_089074102.1">
    <property type="nucleotide sequence ID" value="NZ_CP022356.1"/>
</dbReference>
<name>A0A220VFN8_9GAMM</name>
<keyword evidence="3" id="KW-1185">Reference proteome</keyword>
<dbReference type="EMBL" id="CP022356">
    <property type="protein sequence ID" value="ASK79194.1"/>
    <property type="molecule type" value="Genomic_DNA"/>
</dbReference>
<evidence type="ECO:0000313" key="3">
    <source>
        <dbReference type="Proteomes" id="UP000242175"/>
    </source>
</evidence>
<reference evidence="2 3" key="1">
    <citation type="journal article" date="2016" name="Int. J. Syst. Evol. Microbiol.">
        <title>Paraphotobacterium marinum gen. nov., sp. nov., a member of the family Vibrionaceae, isolated from surface seawater.</title>
        <authorList>
            <person name="Huang Z."/>
            <person name="Dong C."/>
            <person name="Shao Z."/>
        </authorList>
    </citation>
    <scope>NUCLEOTIDE SEQUENCE [LARGE SCALE GENOMIC DNA]</scope>
    <source>
        <strain evidence="2 3">NSCS20N07D</strain>
    </source>
</reference>